<dbReference type="Pfam" id="PF21543">
    <property type="entry name" value="CvfB_2nd"/>
    <property type="match status" value="1"/>
</dbReference>
<comment type="similarity">
    <text evidence="1">Belongs to the CvfB family.</text>
</comment>
<dbReference type="InterPro" id="IPR048587">
    <property type="entry name" value="CvfB_S1_3rd"/>
</dbReference>
<dbReference type="PANTHER" id="PTHR37296">
    <property type="entry name" value="CONSERVED VIRULENCE FACTOR B"/>
    <property type="match status" value="1"/>
</dbReference>
<dbReference type="Gene3D" id="1.10.10.10">
    <property type="entry name" value="Winged helix-like DNA-binding domain superfamily/Winged helix DNA-binding domain"/>
    <property type="match status" value="1"/>
</dbReference>
<dbReference type="SMART" id="SM00316">
    <property type="entry name" value="S1"/>
    <property type="match status" value="2"/>
</dbReference>
<dbReference type="PIRSF" id="PIRSF012524">
    <property type="entry name" value="YitL_S1"/>
    <property type="match status" value="1"/>
</dbReference>
<dbReference type="InterPro" id="IPR003029">
    <property type="entry name" value="S1_domain"/>
</dbReference>
<dbReference type="PANTHER" id="PTHR37296:SF1">
    <property type="entry name" value="CONSERVED VIRULENCE FACTOR B"/>
    <property type="match status" value="1"/>
</dbReference>
<evidence type="ECO:0000313" key="3">
    <source>
        <dbReference type="EMBL" id="TCO82837.1"/>
    </source>
</evidence>
<proteinExistence type="inferred from homology"/>
<dbReference type="Pfam" id="PF13509">
    <property type="entry name" value="S1_2"/>
    <property type="match status" value="2"/>
</dbReference>
<reference evidence="3 4" key="1">
    <citation type="submission" date="2019-03" db="EMBL/GenBank/DDBJ databases">
        <title>Genomic Encyclopedia of Type Strains, Phase IV (KMG-IV): sequencing the most valuable type-strain genomes for metagenomic binning, comparative biology and taxonomic classification.</title>
        <authorList>
            <person name="Goeker M."/>
        </authorList>
    </citation>
    <scope>NUCLEOTIDE SEQUENCE [LARGE SCALE GENOMIC DNA]</scope>
    <source>
        <strain evidence="3 4">DSM 28559</strain>
    </source>
</reference>
<dbReference type="EMBL" id="SLXA01000015">
    <property type="protein sequence ID" value="TCO82837.1"/>
    <property type="molecule type" value="Genomic_DNA"/>
</dbReference>
<dbReference type="InterPro" id="IPR039566">
    <property type="entry name" value="CvfB_S1_st"/>
</dbReference>
<dbReference type="InterPro" id="IPR040764">
    <property type="entry name" value="CvfB_WH"/>
</dbReference>
<dbReference type="SUPFAM" id="SSF50249">
    <property type="entry name" value="Nucleic acid-binding proteins"/>
    <property type="match status" value="1"/>
</dbReference>
<keyword evidence="4" id="KW-1185">Reference proteome</keyword>
<dbReference type="InterPro" id="IPR036388">
    <property type="entry name" value="WH-like_DNA-bd_sf"/>
</dbReference>
<dbReference type="Gene3D" id="2.40.50.140">
    <property type="entry name" value="Nucleic acid-binding proteins"/>
    <property type="match status" value="2"/>
</dbReference>
<accession>A0A4R2L7B8</accession>
<feature type="domain" description="S1 motif" evidence="2">
    <location>
        <begin position="143"/>
        <end position="204"/>
    </location>
</feature>
<dbReference type="Pfam" id="PF17783">
    <property type="entry name" value="WHD_CvfB"/>
    <property type="match status" value="1"/>
</dbReference>
<dbReference type="PROSITE" id="PS50126">
    <property type="entry name" value="S1"/>
    <property type="match status" value="1"/>
</dbReference>
<name>A0A4R2L7B8_9FIRM</name>
<protein>
    <recommendedName>
        <fullName evidence="2">S1 motif domain-containing protein</fullName>
    </recommendedName>
</protein>
<sequence>MIRLGEKQILNVVRIKDFGIYVGDEEEKVLLPRKYVPEGTRIGDSLEVFVYRDSSDRLIATTEEPALTLGQIGLLCVKEISKIGAFLDWSLEKDLLLPYKEQTVQVRPGKSYPVALYIDKSKRLCATMKIYDYLATDSPYTKDAMIQGIVYQVNPNLGVFVAVDGKYHGMIPKKNVHGQFRVGDKVQARVVHVREDGKLELSLRERVEFQIDKDAAVVMDVLESYDGVLPFSEKASPEVIERELNMSKAAFKRAVGHLLKTKKIQIDQHKIRINVEK</sequence>
<dbReference type="AlphaFoldDB" id="A0A4R2L7B8"/>
<dbReference type="RefSeq" id="WP_207669111.1">
    <property type="nucleotide sequence ID" value="NZ_JANKAQ010000006.1"/>
</dbReference>
<comment type="caution">
    <text evidence="3">The sequence shown here is derived from an EMBL/GenBank/DDBJ whole genome shotgun (WGS) entry which is preliminary data.</text>
</comment>
<dbReference type="GO" id="GO:0003676">
    <property type="term" value="F:nucleic acid binding"/>
    <property type="evidence" value="ECO:0007669"/>
    <property type="project" value="InterPro"/>
</dbReference>
<gene>
    <name evidence="3" type="ORF">EV212_11517</name>
</gene>
<evidence type="ECO:0000259" key="2">
    <source>
        <dbReference type="PROSITE" id="PS50126"/>
    </source>
</evidence>
<dbReference type="Proteomes" id="UP000295711">
    <property type="component" value="Unassembled WGS sequence"/>
</dbReference>
<dbReference type="InterPro" id="IPR014464">
    <property type="entry name" value="CvfB_fam"/>
</dbReference>
<evidence type="ECO:0000256" key="1">
    <source>
        <dbReference type="PIRNR" id="PIRNR012524"/>
    </source>
</evidence>
<organism evidence="3 4">
    <name type="scientific">Frisingicoccus caecimuris</name>
    <dbReference type="NCBI Taxonomy" id="1796636"/>
    <lineage>
        <taxon>Bacteria</taxon>
        <taxon>Bacillati</taxon>
        <taxon>Bacillota</taxon>
        <taxon>Clostridia</taxon>
        <taxon>Lachnospirales</taxon>
        <taxon>Lachnospiraceae</taxon>
        <taxon>Frisingicoccus</taxon>
    </lineage>
</organism>
<evidence type="ECO:0000313" key="4">
    <source>
        <dbReference type="Proteomes" id="UP000295711"/>
    </source>
</evidence>
<dbReference type="InterPro" id="IPR012340">
    <property type="entry name" value="NA-bd_OB-fold"/>
</dbReference>